<dbReference type="OrthoDB" id="251209at2"/>
<keyword evidence="1" id="KW-1133">Transmembrane helix</keyword>
<dbReference type="RefSeq" id="WP_145261383.1">
    <property type="nucleotide sequence ID" value="NZ_CP036316.1"/>
</dbReference>
<dbReference type="KEGG" id="chya:V22_15490"/>
<accession>A0A517T7H0</accession>
<proteinExistence type="predicted"/>
<keyword evidence="1" id="KW-0812">Transmembrane</keyword>
<evidence type="ECO:0000256" key="1">
    <source>
        <dbReference type="SAM" id="Phobius"/>
    </source>
</evidence>
<evidence type="ECO:0000313" key="3">
    <source>
        <dbReference type="Proteomes" id="UP000319976"/>
    </source>
</evidence>
<evidence type="ECO:0000313" key="2">
    <source>
        <dbReference type="EMBL" id="QDT64317.1"/>
    </source>
</evidence>
<evidence type="ECO:0008006" key="4">
    <source>
        <dbReference type="Google" id="ProtNLM"/>
    </source>
</evidence>
<dbReference type="PROSITE" id="PS51257">
    <property type="entry name" value="PROKAR_LIPOPROTEIN"/>
    <property type="match status" value="1"/>
</dbReference>
<protein>
    <recommendedName>
        <fullName evidence="4">Lipoprotein</fullName>
    </recommendedName>
</protein>
<sequence>MLSNIARTILCGLIICTTLTGCNYVLLLGYLIGGPPAVQPDFDAETGKSMTDFEVTVAVVCYAPIELKWDFDDIDQEVSEHIAYRLASHKIAVRNPDRVKEWLDNNKEWDKPEEIGEALDVTYVIYIDLNKFSLYEENASHLYRGRSEAVVSVIEMNGDGTGEKIYSKDLTSIYPLAVPRSTSAETYPTFKRKYLQRLGEEIGRLFFEYYNGDDLSEAT</sequence>
<reference evidence="2 3" key="1">
    <citation type="submission" date="2019-02" db="EMBL/GenBank/DDBJ databases">
        <title>Deep-cultivation of Planctomycetes and their phenomic and genomic characterization uncovers novel biology.</title>
        <authorList>
            <person name="Wiegand S."/>
            <person name="Jogler M."/>
            <person name="Boedeker C."/>
            <person name="Pinto D."/>
            <person name="Vollmers J."/>
            <person name="Rivas-Marin E."/>
            <person name="Kohn T."/>
            <person name="Peeters S.H."/>
            <person name="Heuer A."/>
            <person name="Rast P."/>
            <person name="Oberbeckmann S."/>
            <person name="Bunk B."/>
            <person name="Jeske O."/>
            <person name="Meyerdierks A."/>
            <person name="Storesund J.E."/>
            <person name="Kallscheuer N."/>
            <person name="Luecker S."/>
            <person name="Lage O.M."/>
            <person name="Pohl T."/>
            <person name="Merkel B.J."/>
            <person name="Hornburger P."/>
            <person name="Mueller R.-W."/>
            <person name="Bruemmer F."/>
            <person name="Labrenz M."/>
            <person name="Spormann A.M."/>
            <person name="Op den Camp H."/>
            <person name="Overmann J."/>
            <person name="Amann R."/>
            <person name="Jetten M.S.M."/>
            <person name="Mascher T."/>
            <person name="Medema M.H."/>
            <person name="Devos D.P."/>
            <person name="Kaster A.-K."/>
            <person name="Ovreas L."/>
            <person name="Rohde M."/>
            <person name="Galperin M.Y."/>
            <person name="Jogler C."/>
        </authorList>
    </citation>
    <scope>NUCLEOTIDE SEQUENCE [LARGE SCALE GENOMIC DNA]</scope>
    <source>
        <strain evidence="2 3">V22</strain>
    </source>
</reference>
<name>A0A517T7H0_9PLAN</name>
<organism evidence="2 3">
    <name type="scientific">Calycomorphotria hydatis</name>
    <dbReference type="NCBI Taxonomy" id="2528027"/>
    <lineage>
        <taxon>Bacteria</taxon>
        <taxon>Pseudomonadati</taxon>
        <taxon>Planctomycetota</taxon>
        <taxon>Planctomycetia</taxon>
        <taxon>Planctomycetales</taxon>
        <taxon>Planctomycetaceae</taxon>
        <taxon>Calycomorphotria</taxon>
    </lineage>
</organism>
<keyword evidence="3" id="KW-1185">Reference proteome</keyword>
<keyword evidence="1" id="KW-0472">Membrane</keyword>
<gene>
    <name evidence="2" type="ORF">V22_15490</name>
</gene>
<dbReference type="EMBL" id="CP036316">
    <property type="protein sequence ID" value="QDT64317.1"/>
    <property type="molecule type" value="Genomic_DNA"/>
</dbReference>
<dbReference type="Proteomes" id="UP000319976">
    <property type="component" value="Chromosome"/>
</dbReference>
<feature type="transmembrane region" description="Helical" evidence="1">
    <location>
        <begin position="9"/>
        <end position="32"/>
    </location>
</feature>
<dbReference type="AlphaFoldDB" id="A0A517T7H0"/>